<protein>
    <submittedName>
        <fullName evidence="3">HERV-K_22q11.21 provirus ancestral Gag polyprotein</fullName>
    </submittedName>
</protein>
<dbReference type="SUPFAM" id="SSF47353">
    <property type="entry name" value="Retrovirus capsid dimerization domain-like"/>
    <property type="match status" value="1"/>
</dbReference>
<evidence type="ECO:0000313" key="3">
    <source>
        <dbReference type="EMBL" id="ELR61653.1"/>
    </source>
</evidence>
<evidence type="ECO:0000259" key="2">
    <source>
        <dbReference type="Pfam" id="PF19317"/>
    </source>
</evidence>
<name>L8J097_9CETA</name>
<dbReference type="STRING" id="72004.ENSBMUP00000017867"/>
<feature type="non-terminal residue" evidence="3">
    <location>
        <position position="185"/>
    </location>
</feature>
<dbReference type="InterPro" id="IPR045345">
    <property type="entry name" value="Gag_p24_C"/>
</dbReference>
<feature type="non-terminal residue" evidence="3">
    <location>
        <position position="1"/>
    </location>
</feature>
<keyword evidence="1" id="KW-0449">Lipoprotein</keyword>
<dbReference type="InterPro" id="IPR008919">
    <property type="entry name" value="Retrov_capsid_N"/>
</dbReference>
<dbReference type="Proteomes" id="UP000011080">
    <property type="component" value="Unassembled WGS sequence"/>
</dbReference>
<dbReference type="GO" id="GO:0016032">
    <property type="term" value="P:viral process"/>
    <property type="evidence" value="ECO:0007669"/>
    <property type="project" value="InterPro"/>
</dbReference>
<dbReference type="Pfam" id="PF19317">
    <property type="entry name" value="Gag_p24_C"/>
    <property type="match status" value="1"/>
</dbReference>
<gene>
    <name evidence="3" type="ORF">M91_01653</name>
</gene>
<dbReference type="Gene3D" id="1.10.375.10">
    <property type="entry name" value="Human Immunodeficiency Virus Type 1 Capsid Protein"/>
    <property type="match status" value="1"/>
</dbReference>
<organism evidence="3 4">
    <name type="scientific">Bos mutus</name>
    <name type="common">wild yak</name>
    <dbReference type="NCBI Taxonomy" id="72004"/>
    <lineage>
        <taxon>Eukaryota</taxon>
        <taxon>Metazoa</taxon>
        <taxon>Chordata</taxon>
        <taxon>Craniata</taxon>
        <taxon>Vertebrata</taxon>
        <taxon>Euteleostomi</taxon>
        <taxon>Mammalia</taxon>
        <taxon>Eutheria</taxon>
        <taxon>Laurasiatheria</taxon>
        <taxon>Artiodactyla</taxon>
        <taxon>Ruminantia</taxon>
        <taxon>Pecora</taxon>
        <taxon>Bovidae</taxon>
        <taxon>Bovinae</taxon>
        <taxon>Bos</taxon>
    </lineage>
</organism>
<dbReference type="PANTHER" id="PTHR40389">
    <property type="entry name" value="ENDOGENOUS RETROVIRUS GROUP K MEMBER 24 GAG POLYPROTEIN-RELATED"/>
    <property type="match status" value="1"/>
</dbReference>
<dbReference type="Gene3D" id="1.10.1200.30">
    <property type="match status" value="1"/>
</dbReference>
<sequence length="185" mass="21292">AQGQNAWAGLDFGMLSSFKKACTLYGPTSPYCVEFLRRWADHWMPYDFFQVAKMVLNPQQLLQWQMWVDDEARQMMTDQQSRGNPSNLTYNILTGMGAMADMTAQLDNIIPQMLHFITEISCKAWAKVDNVNYDGSFVKITQGHEEEYTQFIGKLKDAVKKSIRDETLQNIILKQLAFENANEEC</sequence>
<dbReference type="InterPro" id="IPR050195">
    <property type="entry name" value="Primate_lentivir_Gag_pol-like"/>
</dbReference>
<dbReference type="EMBL" id="JH880427">
    <property type="protein sequence ID" value="ELR61653.1"/>
    <property type="molecule type" value="Genomic_DNA"/>
</dbReference>
<feature type="domain" description="Retroviral nucleocapsid Gag protein p24 C-terminal" evidence="2">
    <location>
        <begin position="136"/>
        <end position="185"/>
    </location>
</feature>
<reference evidence="3 4" key="1">
    <citation type="journal article" date="2012" name="Nat. Genet.">
        <title>The yak genome and adaptation to life at high altitude.</title>
        <authorList>
            <person name="Qiu Q."/>
            <person name="Zhang G."/>
            <person name="Ma T."/>
            <person name="Qian W."/>
            <person name="Wang J."/>
            <person name="Ye Z."/>
            <person name="Cao C."/>
            <person name="Hu Q."/>
            <person name="Kim J."/>
            <person name="Larkin D.M."/>
            <person name="Auvil L."/>
            <person name="Capitanu B."/>
            <person name="Ma J."/>
            <person name="Lewin H.A."/>
            <person name="Qian X."/>
            <person name="Lang Y."/>
            <person name="Zhou R."/>
            <person name="Wang L."/>
            <person name="Wang K."/>
            <person name="Xia J."/>
            <person name="Liao S."/>
            <person name="Pan S."/>
            <person name="Lu X."/>
            <person name="Hou H."/>
            <person name="Wang Y."/>
            <person name="Zang X."/>
            <person name="Yin Y."/>
            <person name="Ma H."/>
            <person name="Zhang J."/>
            <person name="Wang Z."/>
            <person name="Zhang Y."/>
            <person name="Zhang D."/>
            <person name="Yonezawa T."/>
            <person name="Hasegawa M."/>
            <person name="Zhong Y."/>
            <person name="Liu W."/>
            <person name="Zhang Y."/>
            <person name="Huang Z."/>
            <person name="Zhang S."/>
            <person name="Long R."/>
            <person name="Yang H."/>
            <person name="Wang J."/>
            <person name="Lenstra J.A."/>
            <person name="Cooper D.N."/>
            <person name="Wu Y."/>
            <person name="Wang J."/>
            <person name="Shi P."/>
            <person name="Wang J."/>
            <person name="Liu J."/>
        </authorList>
    </citation>
    <scope>NUCLEOTIDE SEQUENCE [LARGE SCALE GENOMIC DNA]</scope>
    <source>
        <strain evidence="4">yakQH1</strain>
    </source>
</reference>
<dbReference type="AlphaFoldDB" id="L8J097"/>
<accession>L8J097</accession>
<dbReference type="Pfam" id="PF00607">
    <property type="entry name" value="Gag_p24"/>
    <property type="match status" value="1"/>
</dbReference>
<evidence type="ECO:0000256" key="1">
    <source>
        <dbReference type="ARBA" id="ARBA00022707"/>
    </source>
</evidence>
<dbReference type="PANTHER" id="PTHR40389:SF2">
    <property type="entry name" value="ENDOGENOUS RETROVIRUS GROUP K MEMBER 24 GAG POLYPROTEIN-RELATED"/>
    <property type="match status" value="1"/>
</dbReference>
<proteinExistence type="predicted"/>
<dbReference type="InterPro" id="IPR008916">
    <property type="entry name" value="Retrov_capsid_C"/>
</dbReference>
<keyword evidence="1" id="KW-0519">Myristate</keyword>
<dbReference type="SUPFAM" id="SSF47943">
    <property type="entry name" value="Retrovirus capsid protein, N-terminal core domain"/>
    <property type="match status" value="1"/>
</dbReference>
<evidence type="ECO:0000313" key="4">
    <source>
        <dbReference type="Proteomes" id="UP000011080"/>
    </source>
</evidence>